<evidence type="ECO:0000313" key="2">
    <source>
        <dbReference type="Proteomes" id="UP000834106"/>
    </source>
</evidence>
<dbReference type="Pfam" id="PF24046">
    <property type="entry name" value="At4g08330"/>
    <property type="match status" value="1"/>
</dbReference>
<dbReference type="InterPro" id="IPR001611">
    <property type="entry name" value="Leu-rich_rpt"/>
</dbReference>
<name>A0AAD2E757_9LAMI</name>
<dbReference type="PANTHER" id="PTHR33674">
    <property type="entry name" value="METHIONINE-S-OXIDE REDUCTASE"/>
    <property type="match status" value="1"/>
</dbReference>
<evidence type="ECO:0008006" key="3">
    <source>
        <dbReference type="Google" id="ProtNLM"/>
    </source>
</evidence>
<gene>
    <name evidence="1" type="ORF">FPE_LOCUS26078</name>
</gene>
<evidence type="ECO:0000313" key="1">
    <source>
        <dbReference type="EMBL" id="CAI9778648.1"/>
    </source>
</evidence>
<keyword evidence="2" id="KW-1185">Reference proteome</keyword>
<dbReference type="InterPro" id="IPR006553">
    <property type="entry name" value="Leu-rich_rpt_Cys-con_subtyp"/>
</dbReference>
<dbReference type="Pfam" id="PF13516">
    <property type="entry name" value="LRR_6"/>
    <property type="match status" value="3"/>
</dbReference>
<accession>A0AAD2E757</accession>
<dbReference type="InterPro" id="IPR032675">
    <property type="entry name" value="LRR_dom_sf"/>
</dbReference>
<dbReference type="Gene3D" id="3.80.10.10">
    <property type="entry name" value="Ribonuclease Inhibitor"/>
    <property type="match status" value="2"/>
</dbReference>
<protein>
    <recommendedName>
        <fullName evidence="3">F-box/LRR-repeat protein 12</fullName>
    </recommendedName>
</protein>
<dbReference type="AlphaFoldDB" id="A0AAD2E757"/>
<dbReference type="InterPro" id="IPR045282">
    <property type="entry name" value="At4g08330-like"/>
</dbReference>
<dbReference type="Proteomes" id="UP000834106">
    <property type="component" value="Chromosome 16"/>
</dbReference>
<dbReference type="SMART" id="SM00367">
    <property type="entry name" value="LRR_CC"/>
    <property type="match status" value="9"/>
</dbReference>
<dbReference type="PANTHER" id="PTHR33674:SF3">
    <property type="entry name" value="YIPPEE DOMAIN-CONTAINING PROTEIN"/>
    <property type="match status" value="1"/>
</dbReference>
<sequence length="547" mass="60241">MIRATEEVQQHAAGWRSQLYHTGGNCGDIPLHSTTSLVEITPRANDVAIDDARSRREMSQADVFYSCGSCGYPLNLASSNRATSSIGSKYSKSIKKGYISFLSIDLSRFTQVDEVNCLPISWGHCGLKSKLLCRKCGVLIGFGYADSTAFCGFDSPTSSSSSYKKIMIKIRALQPSEDSENGALDSNLDRESFGLTCPRWLHIQNSSRRSLQFQCAFTQLSIASLSQPSTEITPFHLHRLLNRFQQLHSLSLSGCTDLSDSGLSLLARYGSNLQSLHLDCCFGITDHGLFFVASGCTSLTILSLYRCNVTDIGLETLSKYCFGLKDVNLSYCGLISDHGIRALSQKCTQLRAVNISHCRSVNGIGFLGCPQTLTYLEAESCKLEPEGIMGIVSGGGLEYLSVSNLIWCIQGDGLLSIGAGFSANLRVLNFRLCRTTGDETIVAISKGCPLLEEWNLALCHEIRVAGWESIGLNCQNLKRLHVNGCRNLCDRGFQALRDGCKRLKILYFTRCRLVSSTAIEIFKCLRSDVKIIEEEIMCIAPDWAFRL</sequence>
<reference evidence="1" key="1">
    <citation type="submission" date="2023-05" db="EMBL/GenBank/DDBJ databases">
        <authorList>
            <person name="Huff M."/>
        </authorList>
    </citation>
    <scope>NUCLEOTIDE SEQUENCE</scope>
</reference>
<organism evidence="1 2">
    <name type="scientific">Fraxinus pennsylvanica</name>
    <dbReference type="NCBI Taxonomy" id="56036"/>
    <lineage>
        <taxon>Eukaryota</taxon>
        <taxon>Viridiplantae</taxon>
        <taxon>Streptophyta</taxon>
        <taxon>Embryophyta</taxon>
        <taxon>Tracheophyta</taxon>
        <taxon>Spermatophyta</taxon>
        <taxon>Magnoliopsida</taxon>
        <taxon>eudicotyledons</taxon>
        <taxon>Gunneridae</taxon>
        <taxon>Pentapetalae</taxon>
        <taxon>asterids</taxon>
        <taxon>lamiids</taxon>
        <taxon>Lamiales</taxon>
        <taxon>Oleaceae</taxon>
        <taxon>Oleeae</taxon>
        <taxon>Fraxinus</taxon>
    </lineage>
</organism>
<dbReference type="SUPFAM" id="SSF52047">
    <property type="entry name" value="RNI-like"/>
    <property type="match status" value="1"/>
</dbReference>
<proteinExistence type="predicted"/>
<dbReference type="EMBL" id="OU503051">
    <property type="protein sequence ID" value="CAI9778648.1"/>
    <property type="molecule type" value="Genomic_DNA"/>
</dbReference>